<accession>A0ABQ9HEA6</accession>
<sequence length="93" mass="10353">MDLLVDVVRQGRGTINHGNTSRRFFENPKKPAEITGVDERLIHRLSVILKTLSITSEGKEAFRRGISVLAGAACQRHEARGTRHTVGRGRVLH</sequence>
<name>A0ABQ9HEA6_9NEOP</name>
<evidence type="ECO:0000313" key="1">
    <source>
        <dbReference type="EMBL" id="KAJ8882643.1"/>
    </source>
</evidence>
<comment type="caution">
    <text evidence="1">The sequence shown here is derived from an EMBL/GenBank/DDBJ whole genome shotgun (WGS) entry which is preliminary data.</text>
</comment>
<proteinExistence type="predicted"/>
<reference evidence="1 2" key="1">
    <citation type="submission" date="2023-02" db="EMBL/GenBank/DDBJ databases">
        <title>LHISI_Scaffold_Assembly.</title>
        <authorList>
            <person name="Stuart O.P."/>
            <person name="Cleave R."/>
            <person name="Magrath M.J.L."/>
            <person name="Mikheyev A.S."/>
        </authorList>
    </citation>
    <scope>NUCLEOTIDE SEQUENCE [LARGE SCALE GENOMIC DNA]</scope>
    <source>
        <strain evidence="1">Daus_M_001</strain>
        <tissue evidence="1">Leg muscle</tissue>
    </source>
</reference>
<dbReference type="EMBL" id="JARBHB010000005">
    <property type="protein sequence ID" value="KAJ8882643.1"/>
    <property type="molecule type" value="Genomic_DNA"/>
</dbReference>
<keyword evidence="2" id="KW-1185">Reference proteome</keyword>
<gene>
    <name evidence="1" type="ORF">PR048_014455</name>
</gene>
<organism evidence="1 2">
    <name type="scientific">Dryococelus australis</name>
    <dbReference type="NCBI Taxonomy" id="614101"/>
    <lineage>
        <taxon>Eukaryota</taxon>
        <taxon>Metazoa</taxon>
        <taxon>Ecdysozoa</taxon>
        <taxon>Arthropoda</taxon>
        <taxon>Hexapoda</taxon>
        <taxon>Insecta</taxon>
        <taxon>Pterygota</taxon>
        <taxon>Neoptera</taxon>
        <taxon>Polyneoptera</taxon>
        <taxon>Phasmatodea</taxon>
        <taxon>Verophasmatodea</taxon>
        <taxon>Anareolatae</taxon>
        <taxon>Phasmatidae</taxon>
        <taxon>Eurycanthinae</taxon>
        <taxon>Dryococelus</taxon>
    </lineage>
</organism>
<evidence type="ECO:0000313" key="2">
    <source>
        <dbReference type="Proteomes" id="UP001159363"/>
    </source>
</evidence>
<protein>
    <submittedName>
        <fullName evidence="1">Uncharacterized protein</fullName>
    </submittedName>
</protein>
<dbReference type="Proteomes" id="UP001159363">
    <property type="component" value="Chromosome 4"/>
</dbReference>